<evidence type="ECO:0000313" key="1">
    <source>
        <dbReference type="EMBL" id="MXY95370.1"/>
    </source>
</evidence>
<dbReference type="InterPro" id="IPR036291">
    <property type="entry name" value="NAD(P)-bd_dom_sf"/>
</dbReference>
<sequence>MRVWLIGAGNIGSVALRQLQKNPAVEIFVSDPSDQPEAVHNGLIERVDLVANISPLNVNEIARRVRPDLILLSPGIGEQGFGAVEGSKALSEALNYETTIASEYPCVILSLSNHS</sequence>
<gene>
    <name evidence="1" type="ORF">F4Y42_18165</name>
</gene>
<comment type="caution">
    <text evidence="1">The sequence shown here is derived from an EMBL/GenBank/DDBJ whole genome shotgun (WGS) entry which is preliminary data.</text>
</comment>
<evidence type="ECO:0008006" key="2">
    <source>
        <dbReference type="Google" id="ProtNLM"/>
    </source>
</evidence>
<proteinExistence type="predicted"/>
<reference evidence="1" key="1">
    <citation type="submission" date="2019-09" db="EMBL/GenBank/DDBJ databases">
        <title>Characterisation of the sponge microbiome using genome-centric metagenomics.</title>
        <authorList>
            <person name="Engelberts J.P."/>
            <person name="Robbins S.J."/>
            <person name="De Goeij J.M."/>
            <person name="Aranda M."/>
            <person name="Bell S.C."/>
            <person name="Webster N.S."/>
        </authorList>
    </citation>
    <scope>NUCLEOTIDE SEQUENCE</scope>
    <source>
        <strain evidence="1">SB0664_bin_27</strain>
    </source>
</reference>
<protein>
    <recommendedName>
        <fullName evidence="2">Lactate/malate dehydrogenase N-terminal domain-containing protein</fullName>
    </recommendedName>
</protein>
<name>A0A6B0YWC3_9CHLR</name>
<organism evidence="1">
    <name type="scientific">Caldilineaceae bacterium SB0664_bin_27</name>
    <dbReference type="NCBI Taxonomy" id="2605260"/>
    <lineage>
        <taxon>Bacteria</taxon>
        <taxon>Bacillati</taxon>
        <taxon>Chloroflexota</taxon>
        <taxon>Caldilineae</taxon>
        <taxon>Caldilineales</taxon>
        <taxon>Caldilineaceae</taxon>
    </lineage>
</organism>
<dbReference type="AlphaFoldDB" id="A0A6B0YWC3"/>
<dbReference type="EMBL" id="VXRG01000149">
    <property type="protein sequence ID" value="MXY95370.1"/>
    <property type="molecule type" value="Genomic_DNA"/>
</dbReference>
<dbReference type="SUPFAM" id="SSF51735">
    <property type="entry name" value="NAD(P)-binding Rossmann-fold domains"/>
    <property type="match status" value="1"/>
</dbReference>
<accession>A0A6B0YWC3</accession>